<reference evidence="4 5" key="1">
    <citation type="submission" date="2018-04" db="EMBL/GenBank/DDBJ databases">
        <authorList>
            <person name="Zhang X."/>
            <person name="Yuan J."/>
            <person name="Li F."/>
            <person name="Xiang J."/>
        </authorList>
    </citation>
    <scope>NUCLEOTIDE SEQUENCE [LARGE SCALE GENOMIC DNA]</scope>
    <source>
        <tissue evidence="4">Muscle</tissue>
    </source>
</reference>
<dbReference type="PANTHER" id="PTHR24366">
    <property type="entry name" value="IG(IMMUNOGLOBULIN) AND LRR(LEUCINE RICH REPEAT) DOMAINS"/>
    <property type="match status" value="1"/>
</dbReference>
<dbReference type="Proteomes" id="UP000283509">
    <property type="component" value="Unassembled WGS sequence"/>
</dbReference>
<keyword evidence="4" id="KW-0503">Monooxygenase</keyword>
<dbReference type="Gene3D" id="3.80.10.10">
    <property type="entry name" value="Ribonuclease Inhibitor"/>
    <property type="match status" value="2"/>
</dbReference>
<comment type="caution">
    <text evidence="4">The sequence shown here is derived from an EMBL/GenBank/DDBJ whole genome shotgun (WGS) entry which is preliminary data.</text>
</comment>
<reference evidence="4 5" key="2">
    <citation type="submission" date="2019-01" db="EMBL/GenBank/DDBJ databases">
        <title>The decoding of complex shrimp genome reveals the adaptation for benthos swimmer, frequently molting mechanism and breeding impact on genome.</title>
        <authorList>
            <person name="Sun Y."/>
            <person name="Gao Y."/>
            <person name="Yu Y."/>
        </authorList>
    </citation>
    <scope>NUCLEOTIDE SEQUENCE [LARGE SCALE GENOMIC DNA]</scope>
    <source>
        <tissue evidence="4">Muscle</tissue>
    </source>
</reference>
<evidence type="ECO:0000313" key="4">
    <source>
        <dbReference type="EMBL" id="ROT76404.1"/>
    </source>
</evidence>
<keyword evidence="2" id="KW-0677">Repeat</keyword>
<accession>A0A423TIW6</accession>
<keyword evidence="5" id="KW-1185">Reference proteome</keyword>
<dbReference type="GO" id="GO:0004497">
    <property type="term" value="F:monooxygenase activity"/>
    <property type="evidence" value="ECO:0007669"/>
    <property type="project" value="UniProtKB-KW"/>
</dbReference>
<evidence type="ECO:0000313" key="5">
    <source>
        <dbReference type="Proteomes" id="UP000283509"/>
    </source>
</evidence>
<evidence type="ECO:0000256" key="3">
    <source>
        <dbReference type="SAM" id="SignalP"/>
    </source>
</evidence>
<dbReference type="SUPFAM" id="SSF52058">
    <property type="entry name" value="L domain-like"/>
    <property type="match status" value="1"/>
</dbReference>
<keyword evidence="4" id="KW-0560">Oxidoreductase</keyword>
<name>A0A423TIW6_PENVA</name>
<keyword evidence="3" id="KW-0732">Signal</keyword>
<dbReference type="InterPro" id="IPR032675">
    <property type="entry name" value="LRR_dom_sf"/>
</dbReference>
<keyword evidence="1" id="KW-0433">Leucine-rich repeat</keyword>
<dbReference type="OrthoDB" id="6374966at2759"/>
<sequence length="359" mass="39936">MLSYKKLLTVAFFLLIFCEARRVLGTDEIPSVQESRHARALPCPIPEDILPCTCSEDVDGAIDMDCSHVESEEQLARVFTATIPFPNFRRLVISQNTHLKSLQRGALGRTSFREIYVMGSVLQEVQEGALNNSHATLTDIRIYSNNLADFPFQELPLFTSLLRLDLNHNDLAYFPVLQSDVLSYVDLGYNHISDLPSEAFRNVSQVAEVHLTGNRIQEIHTGTFAGYAKLAFVSLGDNQLFFVYPGAIQLTSLQHNTVHLHNNLISSLEVNAIAGVVEGFVSLHNNSITTLDEESLRPLVEEQVEVDLSANPLTCGCDVAWILTDDTILSLIDDDATCTSGELLVELDPQIYIDLCQIR</sequence>
<dbReference type="EMBL" id="QCYY01001666">
    <property type="protein sequence ID" value="ROT76404.1"/>
    <property type="molecule type" value="Genomic_DNA"/>
</dbReference>
<evidence type="ECO:0000256" key="2">
    <source>
        <dbReference type="ARBA" id="ARBA00022737"/>
    </source>
</evidence>
<dbReference type="InterPro" id="IPR003591">
    <property type="entry name" value="Leu-rich_rpt_typical-subtyp"/>
</dbReference>
<dbReference type="SMART" id="SM00369">
    <property type="entry name" value="LRR_TYP"/>
    <property type="match status" value="4"/>
</dbReference>
<evidence type="ECO:0000256" key="1">
    <source>
        <dbReference type="ARBA" id="ARBA00022614"/>
    </source>
</evidence>
<feature type="signal peptide" evidence="3">
    <location>
        <begin position="1"/>
        <end position="25"/>
    </location>
</feature>
<organism evidence="4 5">
    <name type="scientific">Penaeus vannamei</name>
    <name type="common">Whiteleg shrimp</name>
    <name type="synonym">Litopenaeus vannamei</name>
    <dbReference type="NCBI Taxonomy" id="6689"/>
    <lineage>
        <taxon>Eukaryota</taxon>
        <taxon>Metazoa</taxon>
        <taxon>Ecdysozoa</taxon>
        <taxon>Arthropoda</taxon>
        <taxon>Crustacea</taxon>
        <taxon>Multicrustacea</taxon>
        <taxon>Malacostraca</taxon>
        <taxon>Eumalacostraca</taxon>
        <taxon>Eucarida</taxon>
        <taxon>Decapoda</taxon>
        <taxon>Dendrobranchiata</taxon>
        <taxon>Penaeoidea</taxon>
        <taxon>Penaeidae</taxon>
        <taxon>Penaeus</taxon>
    </lineage>
</organism>
<dbReference type="Pfam" id="PF13855">
    <property type="entry name" value="LRR_8"/>
    <property type="match status" value="1"/>
</dbReference>
<gene>
    <name evidence="4" type="ORF">C7M84_005017</name>
</gene>
<protein>
    <submittedName>
        <fullName evidence="4">Oplophorus-luciferin 2-monooxygenase non-catalytic subunit</fullName>
    </submittedName>
</protein>
<dbReference type="STRING" id="6689.A0A423TIW6"/>
<feature type="chain" id="PRO_5019160615" evidence="3">
    <location>
        <begin position="26"/>
        <end position="359"/>
    </location>
</feature>
<dbReference type="InterPro" id="IPR001611">
    <property type="entry name" value="Leu-rich_rpt"/>
</dbReference>
<dbReference type="PANTHER" id="PTHR24366:SF96">
    <property type="entry name" value="LEUCINE RICH REPEAT CONTAINING 53"/>
    <property type="match status" value="1"/>
</dbReference>
<dbReference type="AlphaFoldDB" id="A0A423TIW6"/>
<proteinExistence type="predicted"/>